<evidence type="ECO:0000313" key="12">
    <source>
        <dbReference type="Proteomes" id="UP001295740"/>
    </source>
</evidence>
<evidence type="ECO:0000256" key="5">
    <source>
        <dbReference type="ARBA" id="ARBA00043866"/>
    </source>
</evidence>
<dbReference type="GO" id="GO:0003723">
    <property type="term" value="F:RNA binding"/>
    <property type="evidence" value="ECO:0007669"/>
    <property type="project" value="UniProtKB-UniRule"/>
</dbReference>
<evidence type="ECO:0000259" key="9">
    <source>
        <dbReference type="PROSITE" id="PS50102"/>
    </source>
</evidence>
<dbReference type="InterPro" id="IPR000571">
    <property type="entry name" value="Znf_CCCH"/>
</dbReference>
<name>A0AAI8W0F4_9PEZI</name>
<dbReference type="InterPro" id="IPR036855">
    <property type="entry name" value="Znf_CCCH_sf"/>
</dbReference>
<feature type="compositionally biased region" description="Polar residues" evidence="8">
    <location>
        <begin position="725"/>
        <end position="734"/>
    </location>
</feature>
<feature type="compositionally biased region" description="Basic and acidic residues" evidence="8">
    <location>
        <begin position="487"/>
        <end position="521"/>
    </location>
</feature>
<dbReference type="GO" id="GO:0008270">
    <property type="term" value="F:zinc ion binding"/>
    <property type="evidence" value="ECO:0007669"/>
    <property type="project" value="UniProtKB-KW"/>
</dbReference>
<dbReference type="SMART" id="SM00360">
    <property type="entry name" value="RRM"/>
    <property type="match status" value="1"/>
</dbReference>
<dbReference type="InterPro" id="IPR002483">
    <property type="entry name" value="PWI_dom"/>
</dbReference>
<dbReference type="PANTHER" id="PTHR14398:SF0">
    <property type="entry name" value="ZINC FINGER PROTEIN SWM"/>
    <property type="match status" value="1"/>
</dbReference>
<dbReference type="InterPro" id="IPR000504">
    <property type="entry name" value="RRM_dom"/>
</dbReference>
<feature type="compositionally biased region" description="Basic and acidic residues" evidence="8">
    <location>
        <begin position="767"/>
        <end position="778"/>
    </location>
</feature>
<feature type="region of interest" description="Disordered" evidence="8">
    <location>
        <begin position="719"/>
        <end position="789"/>
    </location>
</feature>
<feature type="compositionally biased region" description="Polar residues" evidence="8">
    <location>
        <begin position="556"/>
        <end position="567"/>
    </location>
</feature>
<dbReference type="Gene3D" id="3.30.70.330">
    <property type="match status" value="1"/>
</dbReference>
<accession>A0AAI8W0F4</accession>
<keyword evidence="3 7" id="KW-0862">Zinc</keyword>
<feature type="domain" description="C3H1-type" evidence="10">
    <location>
        <begin position="266"/>
        <end position="294"/>
    </location>
</feature>
<dbReference type="AlphaFoldDB" id="A0AAI8W0F4"/>
<sequence>MLFAEADTPLLKAWIVKRLANTSDADADVLADYVLALLRHDGELEVIRQLFEEEIPDFLREDAAAFTDDVFQAVQYRSYLPGAPPPPPISRQQLSALPPVAPAQNVPRLDVQPPFPTYAQPPTGPALGPGGSRKRSYNDRDDKDVDIILTSQSPYGGPQPFKQPRRGGGFSQRGAIFDRFDDPYDAKNLRGGHNPYGAPHGPAGYAPPQSYSPSPHGSSLPPLDANSLMENIQRLQQLGIPIPQIPQLPELPKPVYSGSTIAPSPRRRKQRCRDYDTKGFCQRGNNCIFQHGTESLHIPPFRPPAGDEYDPASASLPPMPSFSNLPAAPELPPLDKSAFEAIPPATRREPKKPRRMKGRAPFAMNGPMHDRSKTVIAVQNIPAENYSEDQIRAYFSQFGTIANISMQEYNRLATIKFDTWEEANAAWSSPKVIFDNRFVKVFWYKDKAEAGTAPSGKPAGALKNGSANGHAATSDTASAEPEFDMEEFNRKQEEAQKTHQEKMQKRQEIERQRQELEDREKELRARQIEAKRKLQAKLAANGSRNGSSPPAEILPDSTNKKPSSQTEALRAQLAALQDEANQLGIDPDAARDEYSSWAPRGRGRGRGPRGSGSFPPRAARGGYGYRGRGGGVQARHSAYAAYSLDNRPKIVALSGVDFTVPENDEALRQYLFGIGEFKDIHADPTTTHVSFKDRKTAEKFMFGISAHDSIPGVGEKVEPAWPTSAPDSETTTTADGDFLMASGLEDEQAARKASIAGSSATAGLEEGEARDTMDHGDMDYEAGEDWGIS</sequence>
<feature type="region of interest" description="Disordered" evidence="8">
    <location>
        <begin position="345"/>
        <end position="368"/>
    </location>
</feature>
<keyword evidence="4 6" id="KW-0694">RNA-binding</keyword>
<evidence type="ECO:0000256" key="3">
    <source>
        <dbReference type="ARBA" id="ARBA00022833"/>
    </source>
</evidence>
<dbReference type="PROSITE" id="PS50102">
    <property type="entry name" value="RRM"/>
    <property type="match status" value="1"/>
</dbReference>
<proteinExistence type="predicted"/>
<evidence type="ECO:0000256" key="4">
    <source>
        <dbReference type="ARBA" id="ARBA00022884"/>
    </source>
</evidence>
<evidence type="ECO:0000259" key="10">
    <source>
        <dbReference type="PROSITE" id="PS50103"/>
    </source>
</evidence>
<evidence type="ECO:0000256" key="8">
    <source>
        <dbReference type="SAM" id="MobiDB-lite"/>
    </source>
</evidence>
<dbReference type="SUPFAM" id="SSF90229">
    <property type="entry name" value="CCCH zinc finger"/>
    <property type="match status" value="1"/>
</dbReference>
<dbReference type="Pfam" id="PF00076">
    <property type="entry name" value="RRM_1"/>
    <property type="match status" value="1"/>
</dbReference>
<dbReference type="InterPro" id="IPR035979">
    <property type="entry name" value="RBD_domain_sf"/>
</dbReference>
<dbReference type="Proteomes" id="UP001295740">
    <property type="component" value="Unassembled WGS sequence"/>
</dbReference>
<dbReference type="InterPro" id="IPR012677">
    <property type="entry name" value="Nucleotide-bd_a/b_plait_sf"/>
</dbReference>
<feature type="region of interest" description="Disordered" evidence="8">
    <location>
        <begin position="450"/>
        <end position="521"/>
    </location>
</feature>
<dbReference type="Gene3D" id="4.10.1000.10">
    <property type="entry name" value="Zinc finger, CCCH-type"/>
    <property type="match status" value="1"/>
</dbReference>
<reference evidence="11" key="1">
    <citation type="submission" date="2023-10" db="EMBL/GenBank/DDBJ databases">
        <authorList>
            <person name="Hackl T."/>
        </authorList>
    </citation>
    <scope>NUCLEOTIDE SEQUENCE</scope>
</reference>
<dbReference type="CDD" id="cd12257">
    <property type="entry name" value="RRM1_RBM26_like"/>
    <property type="match status" value="1"/>
</dbReference>
<dbReference type="SUPFAM" id="SSF54928">
    <property type="entry name" value="RNA-binding domain, RBD"/>
    <property type="match status" value="1"/>
</dbReference>
<feature type="compositionally biased region" description="Low complexity" evidence="8">
    <location>
        <begin position="611"/>
        <end position="620"/>
    </location>
</feature>
<keyword evidence="1 7" id="KW-0479">Metal-binding</keyword>
<evidence type="ECO:0000256" key="1">
    <source>
        <dbReference type="ARBA" id="ARBA00022723"/>
    </source>
</evidence>
<dbReference type="SMART" id="SM00356">
    <property type="entry name" value="ZnF_C3H1"/>
    <property type="match status" value="1"/>
</dbReference>
<organism evidence="11 12">
    <name type="scientific">Anthostomella pinea</name>
    <dbReference type="NCBI Taxonomy" id="933095"/>
    <lineage>
        <taxon>Eukaryota</taxon>
        <taxon>Fungi</taxon>
        <taxon>Dikarya</taxon>
        <taxon>Ascomycota</taxon>
        <taxon>Pezizomycotina</taxon>
        <taxon>Sordariomycetes</taxon>
        <taxon>Xylariomycetidae</taxon>
        <taxon>Xylariales</taxon>
        <taxon>Xylariaceae</taxon>
        <taxon>Anthostomella</taxon>
    </lineage>
</organism>
<keyword evidence="12" id="KW-1185">Reference proteome</keyword>
<dbReference type="EMBL" id="CAUWAG010000020">
    <property type="protein sequence ID" value="CAJ2514084.1"/>
    <property type="molecule type" value="Genomic_DNA"/>
</dbReference>
<dbReference type="InterPro" id="IPR045137">
    <property type="entry name" value="RBM26/27"/>
</dbReference>
<comment type="function">
    <text evidence="5">May be involved in the turnover of nuclear polyadenylated (pA+) RNA.</text>
</comment>
<comment type="caution">
    <text evidence="11">The sequence shown here is derived from an EMBL/GenBank/DDBJ whole genome shotgun (WGS) entry which is preliminary data.</text>
</comment>
<feature type="compositionally biased region" description="Low complexity" evidence="8">
    <location>
        <begin position="191"/>
        <end position="222"/>
    </location>
</feature>
<gene>
    <name evidence="11" type="ORF">KHLLAP_LOCUS14552</name>
</gene>
<feature type="compositionally biased region" description="Polar residues" evidence="8">
    <location>
        <begin position="465"/>
        <end position="477"/>
    </location>
</feature>
<evidence type="ECO:0000256" key="7">
    <source>
        <dbReference type="PROSITE-ProRule" id="PRU00723"/>
    </source>
</evidence>
<dbReference type="PANTHER" id="PTHR14398">
    <property type="entry name" value="RNA RECOGNITION RRM/RNP DOMAIN"/>
    <property type="match status" value="1"/>
</dbReference>
<feature type="compositionally biased region" description="Basic and acidic residues" evidence="8">
    <location>
        <begin position="176"/>
        <end position="188"/>
    </location>
</feature>
<protein>
    <submittedName>
        <fullName evidence="11">Uu.00g022030.m01.CDS01</fullName>
    </submittedName>
</protein>
<feature type="region of interest" description="Disordered" evidence="8">
    <location>
        <begin position="584"/>
        <end position="627"/>
    </location>
</feature>
<dbReference type="Pfam" id="PF01480">
    <property type="entry name" value="PWI"/>
    <property type="match status" value="1"/>
</dbReference>
<feature type="region of interest" description="Disordered" evidence="8">
    <location>
        <begin position="104"/>
        <end position="225"/>
    </location>
</feature>
<keyword evidence="2 7" id="KW-0863">Zinc-finger</keyword>
<feature type="zinc finger region" description="C3H1-type" evidence="7">
    <location>
        <begin position="266"/>
        <end position="294"/>
    </location>
</feature>
<feature type="region of interest" description="Disordered" evidence="8">
    <location>
        <begin position="534"/>
        <end position="567"/>
    </location>
</feature>
<dbReference type="PROSITE" id="PS50103">
    <property type="entry name" value="ZF_C3H1"/>
    <property type="match status" value="1"/>
</dbReference>
<feature type="compositionally biased region" description="Basic residues" evidence="8">
    <location>
        <begin position="349"/>
        <end position="358"/>
    </location>
</feature>
<feature type="domain" description="RRM" evidence="9">
    <location>
        <begin position="374"/>
        <end position="446"/>
    </location>
</feature>
<dbReference type="GO" id="GO:0005634">
    <property type="term" value="C:nucleus"/>
    <property type="evidence" value="ECO:0007669"/>
    <property type="project" value="TreeGrafter"/>
</dbReference>
<dbReference type="Gene3D" id="1.20.1390.10">
    <property type="entry name" value="PWI domain"/>
    <property type="match status" value="1"/>
</dbReference>
<evidence type="ECO:0000313" key="11">
    <source>
        <dbReference type="EMBL" id="CAJ2514084.1"/>
    </source>
</evidence>
<evidence type="ECO:0000256" key="2">
    <source>
        <dbReference type="ARBA" id="ARBA00022771"/>
    </source>
</evidence>
<evidence type="ECO:0000256" key="6">
    <source>
        <dbReference type="PROSITE-ProRule" id="PRU00176"/>
    </source>
</evidence>
<feature type="compositionally biased region" description="Acidic residues" evidence="8">
    <location>
        <begin position="779"/>
        <end position="789"/>
    </location>
</feature>
<feature type="region of interest" description="Disordered" evidence="8">
    <location>
        <begin position="246"/>
        <end position="271"/>
    </location>
</feature>
<feature type="compositionally biased region" description="Basic and acidic residues" evidence="8">
    <location>
        <begin position="136"/>
        <end position="146"/>
    </location>
</feature>